<dbReference type="Gene3D" id="1.50.10.20">
    <property type="match status" value="3"/>
</dbReference>
<protein>
    <recommendedName>
        <fullName evidence="2">Squalene cyclase C-terminal domain-containing protein</fullName>
    </recommendedName>
</protein>
<dbReference type="PANTHER" id="PTHR11764">
    <property type="entry name" value="TERPENE CYCLASE/MUTASE FAMILY MEMBER"/>
    <property type="match status" value="1"/>
</dbReference>
<dbReference type="GO" id="GO:0005811">
    <property type="term" value="C:lipid droplet"/>
    <property type="evidence" value="ECO:0007669"/>
    <property type="project" value="InterPro"/>
</dbReference>
<evidence type="ECO:0000259" key="2">
    <source>
        <dbReference type="Pfam" id="PF13243"/>
    </source>
</evidence>
<dbReference type="InterPro" id="IPR008930">
    <property type="entry name" value="Terpenoid_cyclase/PrenylTrfase"/>
</dbReference>
<dbReference type="SUPFAM" id="SSF48239">
    <property type="entry name" value="Terpenoid cyclases/Protein prenyltransferases"/>
    <property type="match status" value="2"/>
</dbReference>
<name>A0A9R1WLI5_LACSA</name>
<dbReference type="Pfam" id="PF13243">
    <property type="entry name" value="SQHop_cyclase_C"/>
    <property type="match status" value="1"/>
</dbReference>
<keyword evidence="4" id="KW-1185">Reference proteome</keyword>
<dbReference type="GO" id="GO:0042300">
    <property type="term" value="F:beta-amyrin synthase activity"/>
    <property type="evidence" value="ECO:0000318"/>
    <property type="project" value="GO_Central"/>
</dbReference>
<dbReference type="InterPro" id="IPR018333">
    <property type="entry name" value="Squalene_cyclase"/>
</dbReference>
<gene>
    <name evidence="3" type="ORF">LSAT_V11C100030400</name>
</gene>
<dbReference type="PANTHER" id="PTHR11764:SF68">
    <property type="entry name" value="TERPENE CYCLASE_MUTASE FAMILY MEMBER"/>
    <property type="match status" value="1"/>
</dbReference>
<keyword evidence="1" id="KW-0677">Repeat</keyword>
<sequence>MMIGSALVYVALRILGEGKNGTDGAMGRGRRWILDHGGATSIPSWGKVYLSKDLYYPHSFLQDVLWHTLHYITEPVFKHWPFSKLRGRSVDRVVKLMRYESQETRYMTIGCIEKSLQMMCWWAENPNGDKFKYHLAKVPDYLWIAEDGMTMHSFGSQVWDCVFATQTIIANLLIIQLNYIQIKENPSGDFTRMYRHLTKGSWAFSDQDQGWAVSDCTAEALMCLLFPSNMPKKIAGEKDDTTRLYEAMNVLLYLQACRTLSLHYCSSDRVQPYGYWGVCFIYGTFFSLRALSYARKTYDNNKAICKGVKFLLSKQNEEGGWGESRVSCPTGVYTPLDGNRTNLVQTSWAMLGLMFSGHVSFNEFIYGINGNYRSLQTLTQGLVIFPPLNCFKGLDKAAKLLINAQMDNGDFPQQEIVGAWMKNCLLQYAQHRNIFPLWALGEYRRRVWLHKEGYSNVSYHSRH</sequence>
<feature type="domain" description="Squalene cyclase C-terminal" evidence="2">
    <location>
        <begin position="272"/>
        <end position="369"/>
    </location>
</feature>
<evidence type="ECO:0000313" key="3">
    <source>
        <dbReference type="EMBL" id="KAJ0224937.1"/>
    </source>
</evidence>
<evidence type="ECO:0000313" key="4">
    <source>
        <dbReference type="Proteomes" id="UP000235145"/>
    </source>
</evidence>
<comment type="caution">
    <text evidence="3">The sequence shown here is derived from an EMBL/GenBank/DDBJ whole genome shotgun (WGS) entry which is preliminary data.</text>
</comment>
<organism evidence="3 4">
    <name type="scientific">Lactuca sativa</name>
    <name type="common">Garden lettuce</name>
    <dbReference type="NCBI Taxonomy" id="4236"/>
    <lineage>
        <taxon>Eukaryota</taxon>
        <taxon>Viridiplantae</taxon>
        <taxon>Streptophyta</taxon>
        <taxon>Embryophyta</taxon>
        <taxon>Tracheophyta</taxon>
        <taxon>Spermatophyta</taxon>
        <taxon>Magnoliopsida</taxon>
        <taxon>eudicotyledons</taxon>
        <taxon>Gunneridae</taxon>
        <taxon>Pentapetalae</taxon>
        <taxon>asterids</taxon>
        <taxon>campanulids</taxon>
        <taxon>Asterales</taxon>
        <taxon>Asteraceae</taxon>
        <taxon>Cichorioideae</taxon>
        <taxon>Cichorieae</taxon>
        <taxon>Lactucinae</taxon>
        <taxon>Lactuca</taxon>
    </lineage>
</organism>
<proteinExistence type="predicted"/>
<dbReference type="Proteomes" id="UP000235145">
    <property type="component" value="Unassembled WGS sequence"/>
</dbReference>
<dbReference type="EMBL" id="NBSK02000001">
    <property type="protein sequence ID" value="KAJ0224937.1"/>
    <property type="molecule type" value="Genomic_DNA"/>
</dbReference>
<dbReference type="GO" id="GO:0016104">
    <property type="term" value="P:triterpenoid biosynthetic process"/>
    <property type="evidence" value="ECO:0000318"/>
    <property type="project" value="GO_Central"/>
</dbReference>
<dbReference type="InterPro" id="IPR032696">
    <property type="entry name" value="SQ_cyclase_C"/>
</dbReference>
<reference evidence="3 4" key="1">
    <citation type="journal article" date="2017" name="Nat. Commun.">
        <title>Genome assembly with in vitro proximity ligation data and whole-genome triplication in lettuce.</title>
        <authorList>
            <person name="Reyes-Chin-Wo S."/>
            <person name="Wang Z."/>
            <person name="Yang X."/>
            <person name="Kozik A."/>
            <person name="Arikit S."/>
            <person name="Song C."/>
            <person name="Xia L."/>
            <person name="Froenicke L."/>
            <person name="Lavelle D.O."/>
            <person name="Truco M.J."/>
            <person name="Xia R."/>
            <person name="Zhu S."/>
            <person name="Xu C."/>
            <person name="Xu H."/>
            <person name="Xu X."/>
            <person name="Cox K."/>
            <person name="Korf I."/>
            <person name="Meyers B.C."/>
            <person name="Michelmore R.W."/>
        </authorList>
    </citation>
    <scope>NUCLEOTIDE SEQUENCE [LARGE SCALE GENOMIC DNA]</scope>
    <source>
        <strain evidence="4">cv. Salinas</strain>
        <tissue evidence="3">Seedlings</tissue>
    </source>
</reference>
<accession>A0A9R1WLI5</accession>
<evidence type="ECO:0000256" key="1">
    <source>
        <dbReference type="ARBA" id="ARBA00022737"/>
    </source>
</evidence>
<dbReference type="AlphaFoldDB" id="A0A9R1WLI5"/>